<gene>
    <name evidence="2" type="ORF">KC980_01580</name>
</gene>
<evidence type="ECO:0000259" key="1">
    <source>
        <dbReference type="Pfam" id="PF10412"/>
    </source>
</evidence>
<dbReference type="AlphaFoldDB" id="A0A955J1S6"/>
<evidence type="ECO:0000313" key="3">
    <source>
        <dbReference type="Proteomes" id="UP000740557"/>
    </source>
</evidence>
<dbReference type="EMBL" id="JAGQNX010000044">
    <property type="protein sequence ID" value="MCA9308178.1"/>
    <property type="molecule type" value="Genomic_DNA"/>
</dbReference>
<proteinExistence type="predicted"/>
<organism evidence="2 3">
    <name type="scientific">candidate division WWE3 bacterium</name>
    <dbReference type="NCBI Taxonomy" id="2053526"/>
    <lineage>
        <taxon>Bacteria</taxon>
        <taxon>Katanobacteria</taxon>
    </lineage>
</organism>
<protein>
    <submittedName>
        <fullName evidence="2">Type IV secretion system DNA-binding domain-containing protein</fullName>
    </submittedName>
</protein>
<sequence length="289" mass="32806">KIIPLLPAKLQKFWQNSILSRNSNELSRYLATTNNKLGKFIDYELFLNVVDRKPTISFEQILDDSKIFIANLGSCSEVLKKYFSVYLSIKMSQAIFAQAKRPKEDRKPCLLVIDEFQRVSSEVFDTLLSEVRAFNASIVIANQYTNQLAKQMQDSIEANIGTKIFMRTQSKDDTDFASDVLGEGVTPSDLVNLPTGVSYVKTLVNGVPQDAMSVKIAMVEGTRGTKTELEFAKDSSHRYGEEVRGINASREDMHNIIYTSSDPREFEKLLAKRTERPNEKVQKGDKRWI</sequence>
<reference evidence="2" key="1">
    <citation type="submission" date="2020-04" db="EMBL/GenBank/DDBJ databases">
        <authorList>
            <person name="Zhang T."/>
        </authorList>
    </citation>
    <scope>NUCLEOTIDE SEQUENCE</scope>
    <source>
        <strain evidence="2">HKST-UBA79</strain>
    </source>
</reference>
<keyword evidence="2" id="KW-0238">DNA-binding</keyword>
<dbReference type="CDD" id="cd01127">
    <property type="entry name" value="TrwB_TraG_TraD_VirD4"/>
    <property type="match status" value="1"/>
</dbReference>
<dbReference type="GO" id="GO:0003677">
    <property type="term" value="F:DNA binding"/>
    <property type="evidence" value="ECO:0007669"/>
    <property type="project" value="UniProtKB-KW"/>
</dbReference>
<feature type="non-terminal residue" evidence="2">
    <location>
        <position position="1"/>
    </location>
</feature>
<dbReference type="InterPro" id="IPR019476">
    <property type="entry name" value="T4SS_TraD_DNA-bd"/>
</dbReference>
<dbReference type="InterPro" id="IPR051162">
    <property type="entry name" value="T4SS_component"/>
</dbReference>
<dbReference type="PANTHER" id="PTHR30121:SF6">
    <property type="entry name" value="SLR6007 PROTEIN"/>
    <property type="match status" value="1"/>
</dbReference>
<reference evidence="2" key="2">
    <citation type="journal article" date="2021" name="Microbiome">
        <title>Successional dynamics and alternative stable states in a saline activated sludge microbial community over 9 years.</title>
        <authorList>
            <person name="Wang Y."/>
            <person name="Ye J."/>
            <person name="Ju F."/>
            <person name="Liu L."/>
            <person name="Boyd J.A."/>
            <person name="Deng Y."/>
            <person name="Parks D.H."/>
            <person name="Jiang X."/>
            <person name="Yin X."/>
            <person name="Woodcroft B.J."/>
            <person name="Tyson G.W."/>
            <person name="Hugenholtz P."/>
            <person name="Polz M.F."/>
            <person name="Zhang T."/>
        </authorList>
    </citation>
    <scope>NUCLEOTIDE SEQUENCE</scope>
    <source>
        <strain evidence="2">HKST-UBA79</strain>
    </source>
</reference>
<evidence type="ECO:0000313" key="2">
    <source>
        <dbReference type="EMBL" id="MCA9308178.1"/>
    </source>
</evidence>
<accession>A0A955J1S6</accession>
<dbReference type="Gene3D" id="3.40.50.300">
    <property type="entry name" value="P-loop containing nucleotide triphosphate hydrolases"/>
    <property type="match status" value="1"/>
</dbReference>
<dbReference type="Pfam" id="PF10412">
    <property type="entry name" value="TrwB_AAD_bind"/>
    <property type="match status" value="1"/>
</dbReference>
<dbReference type="SUPFAM" id="SSF52540">
    <property type="entry name" value="P-loop containing nucleoside triphosphate hydrolases"/>
    <property type="match status" value="1"/>
</dbReference>
<comment type="caution">
    <text evidence="2">The sequence shown here is derived from an EMBL/GenBank/DDBJ whole genome shotgun (WGS) entry which is preliminary data.</text>
</comment>
<dbReference type="PANTHER" id="PTHR30121">
    <property type="entry name" value="UNCHARACTERIZED PROTEIN YJGR-RELATED"/>
    <property type="match status" value="1"/>
</dbReference>
<dbReference type="Proteomes" id="UP000740557">
    <property type="component" value="Unassembled WGS sequence"/>
</dbReference>
<name>A0A955J1S6_UNCKA</name>
<dbReference type="InterPro" id="IPR027417">
    <property type="entry name" value="P-loop_NTPase"/>
</dbReference>
<feature type="domain" description="Type IV secretion system coupling protein TraD DNA-binding" evidence="1">
    <location>
        <begin position="10"/>
        <end position="186"/>
    </location>
</feature>